<accession>A0A1G2TI33</accession>
<sequence>MKIVSSGRVLNSREFYEKKKRKKRIKLTLLFLGFISLLVLSIYFFRQERFLIVEVIISEESVVDREEIISRVKNLLTGYYLWFIPRANTFIYPRHVIEENLLAEFPKFKSVELSVSNRALSISVDERIPFALYCLETYNPTATSLSAQAGKCFFLDEEGLIFTSAPSFSGDVYFVYTTQDLIKNPLGQRLATIEDFRQLLKFIETLTTLNIHSVALEIMDGEYRLILINGGEIIWRRDGNLSLVRSNLEAFLSNDSIKAQVNFLDKILFLDLRIDNKVFYKFK</sequence>
<keyword evidence="1" id="KW-0472">Membrane</keyword>
<keyword evidence="1" id="KW-1133">Transmembrane helix</keyword>
<evidence type="ECO:0000313" key="3">
    <source>
        <dbReference type="Proteomes" id="UP000178175"/>
    </source>
</evidence>
<feature type="transmembrane region" description="Helical" evidence="1">
    <location>
        <begin position="27"/>
        <end position="45"/>
    </location>
</feature>
<evidence type="ECO:0000256" key="1">
    <source>
        <dbReference type="SAM" id="Phobius"/>
    </source>
</evidence>
<comment type="caution">
    <text evidence="2">The sequence shown here is derived from an EMBL/GenBank/DDBJ whole genome shotgun (WGS) entry which is preliminary data.</text>
</comment>
<protein>
    <recommendedName>
        <fullName evidence="4">POTRA domain-containing protein</fullName>
    </recommendedName>
</protein>
<gene>
    <name evidence="2" type="ORF">A3C70_01635</name>
</gene>
<proteinExistence type="predicted"/>
<reference evidence="2 3" key="1">
    <citation type="journal article" date="2016" name="Nat. Commun.">
        <title>Thousands of microbial genomes shed light on interconnected biogeochemical processes in an aquifer system.</title>
        <authorList>
            <person name="Anantharaman K."/>
            <person name="Brown C.T."/>
            <person name="Hug L.A."/>
            <person name="Sharon I."/>
            <person name="Castelle C.J."/>
            <person name="Probst A.J."/>
            <person name="Thomas B.C."/>
            <person name="Singh A."/>
            <person name="Wilkins M.J."/>
            <person name="Karaoz U."/>
            <person name="Brodie E.L."/>
            <person name="Williams K.H."/>
            <person name="Hubbard S.S."/>
            <person name="Banfield J.F."/>
        </authorList>
    </citation>
    <scope>NUCLEOTIDE SEQUENCE [LARGE SCALE GENOMIC DNA]</scope>
</reference>
<keyword evidence="1" id="KW-0812">Transmembrane</keyword>
<dbReference type="Proteomes" id="UP000178175">
    <property type="component" value="Unassembled WGS sequence"/>
</dbReference>
<evidence type="ECO:0008006" key="4">
    <source>
        <dbReference type="Google" id="ProtNLM"/>
    </source>
</evidence>
<dbReference type="EMBL" id="MHVR01000003">
    <property type="protein sequence ID" value="OHA96946.1"/>
    <property type="molecule type" value="Genomic_DNA"/>
</dbReference>
<evidence type="ECO:0000313" key="2">
    <source>
        <dbReference type="EMBL" id="OHA96946.1"/>
    </source>
</evidence>
<name>A0A1G2TI33_9BACT</name>
<organism evidence="2 3">
    <name type="scientific">Candidatus Zambryskibacteria bacterium RIFCSPHIGHO2_02_FULL_43_14</name>
    <dbReference type="NCBI Taxonomy" id="1802748"/>
    <lineage>
        <taxon>Bacteria</taxon>
        <taxon>Candidatus Zambryskiibacteriota</taxon>
    </lineage>
</organism>
<dbReference type="AlphaFoldDB" id="A0A1G2TI33"/>